<dbReference type="SUPFAM" id="SSF50129">
    <property type="entry name" value="GroES-like"/>
    <property type="match status" value="1"/>
</dbReference>
<evidence type="ECO:0000256" key="1">
    <source>
        <dbReference type="SAM" id="MobiDB-lite"/>
    </source>
</evidence>
<dbReference type="HOGENOM" id="CLU_026673_7_0_1"/>
<proteinExistence type="predicted"/>
<dbReference type="InterPro" id="IPR051397">
    <property type="entry name" value="Zn-ADH-like_protein"/>
</dbReference>
<dbReference type="RefSeq" id="XP_016242903.1">
    <property type="nucleotide sequence ID" value="XM_016398341.1"/>
</dbReference>
<keyword evidence="3" id="KW-1185">Reference proteome</keyword>
<protein>
    <recommendedName>
        <fullName evidence="4">Enoyl reductase (ER) domain-containing protein</fullName>
    </recommendedName>
</protein>
<gene>
    <name evidence="2" type="ORF">PV07_10960</name>
</gene>
<dbReference type="GeneID" id="27350154"/>
<evidence type="ECO:0008006" key="4">
    <source>
        <dbReference type="Google" id="ProtNLM"/>
    </source>
</evidence>
<dbReference type="Gene3D" id="3.90.180.10">
    <property type="entry name" value="Medium-chain alcohol dehydrogenases, catalytic domain"/>
    <property type="match status" value="1"/>
</dbReference>
<sequence length="308" mass="32378">MRAITVASWGSPPQFTSSHPEPPPSSADTVTLKVLASGLHQLVRSQATGTHYSTKNAIIPYIPGADGVGETPDGQRVYFNSIAMGGGFAEYITVPKSSVSPLPEGADPVAIAGLMNPGMSSWMAFAARVDPPLPKGFTVVIMGVTAISAKVAVHFARVKGAAKIIGVARNGKEMASIPDLDERIVLANDPSQTDFSSLTDVDLILDYLYGPAVAALFAQLKSTVPTQFVQIGTVAGNDMALPGAILRSKNITLRGAGPGAWTMPQYAKEVPDLLAAVAQLPDMDLKVRKLEEADAAWAAKKERTVFVP</sequence>
<dbReference type="AlphaFoldDB" id="A0A0D2ACV2"/>
<dbReference type="OrthoDB" id="809632at2759"/>
<evidence type="ECO:0000313" key="3">
    <source>
        <dbReference type="Proteomes" id="UP000054466"/>
    </source>
</evidence>
<dbReference type="InterPro" id="IPR036291">
    <property type="entry name" value="NAD(P)-bd_dom_sf"/>
</dbReference>
<accession>A0A0D2ACV2</accession>
<dbReference type="STRING" id="569365.A0A0D2ACV2"/>
<dbReference type="Gene3D" id="3.40.50.720">
    <property type="entry name" value="NAD(P)-binding Rossmann-like Domain"/>
    <property type="match status" value="1"/>
</dbReference>
<dbReference type="SUPFAM" id="SSF51735">
    <property type="entry name" value="NAD(P)-binding Rossmann-fold domains"/>
    <property type="match status" value="1"/>
</dbReference>
<name>A0A0D2ACV2_9EURO</name>
<dbReference type="EMBL" id="KN847046">
    <property type="protein sequence ID" value="KIW22687.1"/>
    <property type="molecule type" value="Genomic_DNA"/>
</dbReference>
<dbReference type="GO" id="GO:0016491">
    <property type="term" value="F:oxidoreductase activity"/>
    <property type="evidence" value="ECO:0007669"/>
    <property type="project" value="TreeGrafter"/>
</dbReference>
<organism evidence="2 3">
    <name type="scientific">Cladophialophora immunda</name>
    <dbReference type="NCBI Taxonomy" id="569365"/>
    <lineage>
        <taxon>Eukaryota</taxon>
        <taxon>Fungi</taxon>
        <taxon>Dikarya</taxon>
        <taxon>Ascomycota</taxon>
        <taxon>Pezizomycotina</taxon>
        <taxon>Eurotiomycetes</taxon>
        <taxon>Chaetothyriomycetidae</taxon>
        <taxon>Chaetothyriales</taxon>
        <taxon>Herpotrichiellaceae</taxon>
        <taxon>Cladophialophora</taxon>
    </lineage>
</organism>
<dbReference type="InterPro" id="IPR011032">
    <property type="entry name" value="GroES-like_sf"/>
</dbReference>
<reference evidence="2 3" key="1">
    <citation type="submission" date="2015-01" db="EMBL/GenBank/DDBJ databases">
        <title>The Genome Sequence of Cladophialophora immunda CBS83496.</title>
        <authorList>
            <consortium name="The Broad Institute Genomics Platform"/>
            <person name="Cuomo C."/>
            <person name="de Hoog S."/>
            <person name="Gorbushina A."/>
            <person name="Stielow B."/>
            <person name="Teixiera M."/>
            <person name="Abouelleil A."/>
            <person name="Chapman S.B."/>
            <person name="Priest M."/>
            <person name="Young S.K."/>
            <person name="Wortman J."/>
            <person name="Nusbaum C."/>
            <person name="Birren B."/>
        </authorList>
    </citation>
    <scope>NUCLEOTIDE SEQUENCE [LARGE SCALE GENOMIC DNA]</scope>
    <source>
        <strain evidence="2 3">CBS 83496</strain>
    </source>
</reference>
<dbReference type="PANTHER" id="PTHR43677">
    <property type="entry name" value="SHORT-CHAIN DEHYDROGENASE/REDUCTASE"/>
    <property type="match status" value="1"/>
</dbReference>
<dbReference type="VEuPathDB" id="FungiDB:PV07_10960"/>
<feature type="region of interest" description="Disordered" evidence="1">
    <location>
        <begin position="1"/>
        <end position="27"/>
    </location>
</feature>
<dbReference type="Proteomes" id="UP000054466">
    <property type="component" value="Unassembled WGS sequence"/>
</dbReference>
<dbReference type="PANTHER" id="PTHR43677:SF11">
    <property type="entry name" value="ZINC-CONTAINING ALCOHOL DEHYDROGENASE"/>
    <property type="match status" value="1"/>
</dbReference>
<evidence type="ECO:0000313" key="2">
    <source>
        <dbReference type="EMBL" id="KIW22687.1"/>
    </source>
</evidence>